<evidence type="ECO:0000313" key="2">
    <source>
        <dbReference type="EMBL" id="PZF85338.1"/>
    </source>
</evidence>
<gene>
    <name evidence="2" type="ORF">C1I92_05700</name>
</gene>
<dbReference type="Gene3D" id="3.30.750.24">
    <property type="entry name" value="STAS domain"/>
    <property type="match status" value="1"/>
</dbReference>
<evidence type="ECO:0000313" key="3">
    <source>
        <dbReference type="Proteomes" id="UP000248764"/>
    </source>
</evidence>
<reference evidence="2 3" key="1">
    <citation type="submission" date="2018-01" db="EMBL/GenBank/DDBJ databases">
        <title>Draft genome sequence of Jiangella sp. GTF31.</title>
        <authorList>
            <person name="Sahin N."/>
            <person name="Ay H."/>
            <person name="Saygin H."/>
        </authorList>
    </citation>
    <scope>NUCLEOTIDE SEQUENCE [LARGE SCALE GENOMIC DNA]</scope>
    <source>
        <strain evidence="2 3">GTF31</strain>
    </source>
</reference>
<dbReference type="InterPro" id="IPR036513">
    <property type="entry name" value="STAS_dom_sf"/>
</dbReference>
<feature type="domain" description="STAS" evidence="1">
    <location>
        <begin position="14"/>
        <end position="98"/>
    </location>
</feature>
<dbReference type="EMBL" id="POTW01000009">
    <property type="protein sequence ID" value="PZF85338.1"/>
    <property type="molecule type" value="Genomic_DNA"/>
</dbReference>
<dbReference type="Pfam" id="PF01740">
    <property type="entry name" value="STAS"/>
    <property type="match status" value="1"/>
</dbReference>
<dbReference type="SUPFAM" id="SSF52091">
    <property type="entry name" value="SpoIIaa-like"/>
    <property type="match status" value="1"/>
</dbReference>
<name>A0A2W2BZQ8_9ACTN</name>
<dbReference type="AlphaFoldDB" id="A0A2W2BZQ8"/>
<sequence length="117" mass="12708">MSTVEVVDRGAREIVVFLSGDVGTEPDDAFGPAIDEVVRLERLNALDHVVVDMHRVTGMSAGAIEFLRDLSARGRSSGFEVSFAALSGPAHRALEANGWSFVEHSPRMHTGRRDYAV</sequence>
<dbReference type="InterPro" id="IPR002645">
    <property type="entry name" value="STAS_dom"/>
</dbReference>
<dbReference type="PROSITE" id="PS50801">
    <property type="entry name" value="STAS"/>
    <property type="match status" value="1"/>
</dbReference>
<comment type="caution">
    <text evidence="2">The sequence shown here is derived from an EMBL/GenBank/DDBJ whole genome shotgun (WGS) entry which is preliminary data.</text>
</comment>
<protein>
    <recommendedName>
        <fullName evidence="1">STAS domain-containing protein</fullName>
    </recommendedName>
</protein>
<organism evidence="2 3">
    <name type="scientific">Jiangella anatolica</name>
    <dbReference type="NCBI Taxonomy" id="2670374"/>
    <lineage>
        <taxon>Bacteria</taxon>
        <taxon>Bacillati</taxon>
        <taxon>Actinomycetota</taxon>
        <taxon>Actinomycetes</taxon>
        <taxon>Jiangellales</taxon>
        <taxon>Jiangellaceae</taxon>
        <taxon>Jiangella</taxon>
    </lineage>
</organism>
<dbReference type="Proteomes" id="UP000248764">
    <property type="component" value="Unassembled WGS sequence"/>
</dbReference>
<proteinExistence type="predicted"/>
<accession>A0A2W2BZQ8</accession>
<dbReference type="RefSeq" id="WP_158564014.1">
    <property type="nucleotide sequence ID" value="NZ_POTW01000009.1"/>
</dbReference>
<evidence type="ECO:0000259" key="1">
    <source>
        <dbReference type="PROSITE" id="PS50801"/>
    </source>
</evidence>
<keyword evidence="3" id="KW-1185">Reference proteome</keyword>